<evidence type="ECO:0000313" key="2">
    <source>
        <dbReference type="EMBL" id="QBB72773.1"/>
    </source>
</evidence>
<dbReference type="EMBL" id="CP035704">
    <property type="protein sequence ID" value="QBB72773.1"/>
    <property type="molecule type" value="Genomic_DNA"/>
</dbReference>
<name>A0A411HQK2_9GAMM</name>
<dbReference type="InterPro" id="IPR011990">
    <property type="entry name" value="TPR-like_helical_dom_sf"/>
</dbReference>
<keyword evidence="1" id="KW-1133">Transmembrane helix</keyword>
<keyword evidence="3" id="KW-1185">Reference proteome</keyword>
<proteinExistence type="predicted"/>
<dbReference type="SUPFAM" id="SSF48452">
    <property type="entry name" value="TPR-like"/>
    <property type="match status" value="1"/>
</dbReference>
<feature type="transmembrane region" description="Helical" evidence="1">
    <location>
        <begin position="29"/>
        <end position="49"/>
    </location>
</feature>
<gene>
    <name evidence="2" type="ORF">ELE36_18605</name>
</gene>
<evidence type="ECO:0000256" key="1">
    <source>
        <dbReference type="SAM" id="Phobius"/>
    </source>
</evidence>
<dbReference type="AlphaFoldDB" id="A0A411HQK2"/>
<keyword evidence="1" id="KW-0472">Membrane</keyword>
<evidence type="ECO:0000313" key="3">
    <source>
        <dbReference type="Proteomes" id="UP000291562"/>
    </source>
</evidence>
<accession>A0A411HQK2</accession>
<dbReference type="OrthoDB" id="7559170at2"/>
<dbReference type="InterPro" id="IPR019734">
    <property type="entry name" value="TPR_rpt"/>
</dbReference>
<dbReference type="Gene3D" id="1.25.40.10">
    <property type="entry name" value="Tetratricopeptide repeat domain"/>
    <property type="match status" value="1"/>
</dbReference>
<reference evidence="2 3" key="1">
    <citation type="submission" date="2019-01" db="EMBL/GenBank/DDBJ databases">
        <title>Pseudolysobacter antarctica gen. nov., sp. nov., isolated from Fildes Peninsula, Antarctica.</title>
        <authorList>
            <person name="Wei Z."/>
            <person name="Peng F."/>
        </authorList>
    </citation>
    <scope>NUCLEOTIDE SEQUENCE [LARGE SCALE GENOMIC DNA]</scope>
    <source>
        <strain evidence="2 3">AQ6-296</strain>
    </source>
</reference>
<sequence length="250" mass="28141">MPILLIISIVLQVACGVHAVRSGRTQPWLWLLFIGSYIAVIVYVIAAVIPDLRNDPRGRAVARNVLHKIDPERQKRVIAQKLELSGTVENRRALAMECLRLGDYANAADLFRGCLTGIYADDPQFMLGLAQAQAGQRDFAGTRATLESLIKSNPDFRSSDGHLLYARSLDELGDTDAALNEYAVLATSYPGEEARYRYGALLKKRERFREARDVFQEMLKREKVAPKYYRRKESEWLDAARRDLAAMGPA</sequence>
<dbReference type="InterPro" id="IPR014562">
    <property type="entry name" value="UCP030959_TPR_rpt-cont"/>
</dbReference>
<protein>
    <submittedName>
        <fullName evidence="2">Tetratricopeptide repeat protein</fullName>
    </submittedName>
</protein>
<dbReference type="KEGG" id="xbc:ELE36_18605"/>
<dbReference type="PIRSF" id="PIRSF030959">
    <property type="entry name" value="UCP030959"/>
    <property type="match status" value="1"/>
</dbReference>
<dbReference type="Proteomes" id="UP000291562">
    <property type="component" value="Chromosome"/>
</dbReference>
<organism evidence="2 3">
    <name type="scientific">Pseudolysobacter antarcticus</name>
    <dbReference type="NCBI Taxonomy" id="2511995"/>
    <lineage>
        <taxon>Bacteria</taxon>
        <taxon>Pseudomonadati</taxon>
        <taxon>Pseudomonadota</taxon>
        <taxon>Gammaproteobacteria</taxon>
        <taxon>Lysobacterales</taxon>
        <taxon>Rhodanobacteraceae</taxon>
        <taxon>Pseudolysobacter</taxon>
    </lineage>
</organism>
<keyword evidence="1" id="KW-0812">Transmembrane</keyword>
<dbReference type="Pfam" id="PF13174">
    <property type="entry name" value="TPR_6"/>
    <property type="match status" value="2"/>
</dbReference>